<dbReference type="OrthoDB" id="9809969at2"/>
<reference evidence="1 2" key="1">
    <citation type="submission" date="2019-09" db="EMBL/GenBank/DDBJ databases">
        <authorList>
            <person name="Li Y."/>
        </authorList>
    </citation>
    <scope>NUCLEOTIDE SEQUENCE [LARGE SCALE GENOMIC DNA]</scope>
    <source>
        <strain evidence="1 2">L3-3HA</strain>
    </source>
</reference>
<dbReference type="AlphaFoldDB" id="A0A5J5G1E7"/>
<organism evidence="1 2">
    <name type="scientific">Affinibrenneria salicis</name>
    <dbReference type="NCBI Taxonomy" id="2590031"/>
    <lineage>
        <taxon>Bacteria</taxon>
        <taxon>Pseudomonadati</taxon>
        <taxon>Pseudomonadota</taxon>
        <taxon>Gammaproteobacteria</taxon>
        <taxon>Enterobacterales</taxon>
        <taxon>Pectobacteriaceae</taxon>
        <taxon>Affinibrenneria</taxon>
    </lineage>
</organism>
<name>A0A5J5G1E7_9GAMM</name>
<evidence type="ECO:0000313" key="2">
    <source>
        <dbReference type="Proteomes" id="UP000335415"/>
    </source>
</evidence>
<protein>
    <submittedName>
        <fullName evidence="1">Uncharacterized protein</fullName>
    </submittedName>
</protein>
<dbReference type="Proteomes" id="UP000335415">
    <property type="component" value="Unassembled WGS sequence"/>
</dbReference>
<accession>A0A5J5G1E7</accession>
<comment type="caution">
    <text evidence="1">The sequence shown here is derived from an EMBL/GenBank/DDBJ whole genome shotgun (WGS) entry which is preliminary data.</text>
</comment>
<gene>
    <name evidence="1" type="ORF">FJU30_09465</name>
</gene>
<dbReference type="EMBL" id="VYKJ01000004">
    <property type="protein sequence ID" value="KAA9000468.1"/>
    <property type="molecule type" value="Genomic_DNA"/>
</dbReference>
<sequence>MNEPGYRTLQRAAGDDDRVPIERLNGKAHYVALNAHNELASYPIGAVPEVKGSADVRVVDKNIAAPASEMLARFIDRAQAIESPEIIRPAPGNFRNHPEESKP</sequence>
<evidence type="ECO:0000313" key="1">
    <source>
        <dbReference type="EMBL" id="KAA9000468.1"/>
    </source>
</evidence>
<keyword evidence="2" id="KW-1185">Reference proteome</keyword>
<proteinExistence type="predicted"/>